<dbReference type="GO" id="GO:0071555">
    <property type="term" value="P:cell wall organization"/>
    <property type="evidence" value="ECO:0007669"/>
    <property type="project" value="UniProtKB-KW"/>
</dbReference>
<organism evidence="8 9">
    <name type="scientific">Polarella glacialis</name>
    <name type="common">Dinoflagellate</name>
    <dbReference type="NCBI Taxonomy" id="89957"/>
    <lineage>
        <taxon>Eukaryota</taxon>
        <taxon>Sar</taxon>
        <taxon>Alveolata</taxon>
        <taxon>Dinophyceae</taxon>
        <taxon>Suessiales</taxon>
        <taxon>Suessiaceae</taxon>
        <taxon>Polarella</taxon>
    </lineage>
</organism>
<accession>A0A813D6H1</accession>
<dbReference type="GO" id="GO:0009986">
    <property type="term" value="C:cell surface"/>
    <property type="evidence" value="ECO:0007669"/>
    <property type="project" value="TreeGrafter"/>
</dbReference>
<dbReference type="AlphaFoldDB" id="A0A813D6H1"/>
<feature type="compositionally biased region" description="Low complexity" evidence="7">
    <location>
        <begin position="25"/>
        <end position="34"/>
    </location>
</feature>
<keyword evidence="3" id="KW-0326">Glycosidase</keyword>
<feature type="region of interest" description="Disordered" evidence="7">
    <location>
        <begin position="1"/>
        <end position="35"/>
    </location>
</feature>
<dbReference type="Proteomes" id="UP000654075">
    <property type="component" value="Unassembled WGS sequence"/>
</dbReference>
<dbReference type="InterPro" id="IPR050386">
    <property type="entry name" value="Glycosyl_hydrolase_5"/>
</dbReference>
<evidence type="ECO:0000256" key="5">
    <source>
        <dbReference type="ARBA" id="ARBA00036824"/>
    </source>
</evidence>
<evidence type="ECO:0000313" key="9">
    <source>
        <dbReference type="Proteomes" id="UP000654075"/>
    </source>
</evidence>
<keyword evidence="2" id="KW-0325">Glycoprotein</keyword>
<dbReference type="GO" id="GO:0005576">
    <property type="term" value="C:extracellular region"/>
    <property type="evidence" value="ECO:0007669"/>
    <property type="project" value="TreeGrafter"/>
</dbReference>
<dbReference type="Gene3D" id="3.20.20.80">
    <property type="entry name" value="Glycosidases"/>
    <property type="match status" value="1"/>
</dbReference>
<evidence type="ECO:0000256" key="3">
    <source>
        <dbReference type="ARBA" id="ARBA00023295"/>
    </source>
</evidence>
<evidence type="ECO:0000256" key="7">
    <source>
        <dbReference type="SAM" id="MobiDB-lite"/>
    </source>
</evidence>
<dbReference type="SUPFAM" id="SSF51445">
    <property type="entry name" value="(Trans)glycosidases"/>
    <property type="match status" value="1"/>
</dbReference>
<comment type="catalytic activity">
    <reaction evidence="5">
        <text>Successive hydrolysis of beta-D-glucose units from the non-reducing ends of (1-&gt;3)-beta-D-glucans, releasing alpha-glucose.</text>
        <dbReference type="EC" id="3.2.1.58"/>
    </reaction>
</comment>
<evidence type="ECO:0000256" key="4">
    <source>
        <dbReference type="ARBA" id="ARBA00023316"/>
    </source>
</evidence>
<keyword evidence="9" id="KW-1185">Reference proteome</keyword>
<sequence>MCVPEPEDVGQPADRGASGKSGSNETTPSSTSEPWRGVSLGGWLLLEPGPSYPLFETASKGEALCEWDLMTGLRTNRALDKLHRHREQHIQREDFVQIRNMGLNAVRVPFGYWVVLGPTAGDPYEGPALDYLDRAVQWAEECNLQ</sequence>
<proteinExistence type="predicted"/>
<protein>
    <recommendedName>
        <fullName evidence="6">glucan 1,3-beta-glucosidase</fullName>
        <ecNumber evidence="6">3.2.1.58</ecNumber>
    </recommendedName>
</protein>
<dbReference type="InterPro" id="IPR017853">
    <property type="entry name" value="GH"/>
</dbReference>
<feature type="non-terminal residue" evidence="8">
    <location>
        <position position="145"/>
    </location>
</feature>
<gene>
    <name evidence="8" type="ORF">PGLA1383_LOCUS1304</name>
</gene>
<reference evidence="8" key="1">
    <citation type="submission" date="2021-02" db="EMBL/GenBank/DDBJ databases">
        <authorList>
            <person name="Dougan E. K."/>
            <person name="Rhodes N."/>
            <person name="Thang M."/>
            <person name="Chan C."/>
        </authorList>
    </citation>
    <scope>NUCLEOTIDE SEQUENCE</scope>
</reference>
<keyword evidence="1" id="KW-0378">Hydrolase</keyword>
<keyword evidence="4" id="KW-0961">Cell wall biogenesis/degradation</keyword>
<evidence type="ECO:0000256" key="2">
    <source>
        <dbReference type="ARBA" id="ARBA00023180"/>
    </source>
</evidence>
<dbReference type="GO" id="GO:0004338">
    <property type="term" value="F:glucan exo-1,3-beta-glucosidase activity"/>
    <property type="evidence" value="ECO:0007669"/>
    <property type="project" value="UniProtKB-EC"/>
</dbReference>
<dbReference type="GO" id="GO:0009251">
    <property type="term" value="P:glucan catabolic process"/>
    <property type="evidence" value="ECO:0007669"/>
    <property type="project" value="TreeGrafter"/>
</dbReference>
<dbReference type="EC" id="3.2.1.58" evidence="6"/>
<evidence type="ECO:0000313" key="8">
    <source>
        <dbReference type="EMBL" id="CAE8582304.1"/>
    </source>
</evidence>
<evidence type="ECO:0000256" key="6">
    <source>
        <dbReference type="ARBA" id="ARBA00038929"/>
    </source>
</evidence>
<name>A0A813D6H1_POLGL</name>
<comment type="caution">
    <text evidence="8">The sequence shown here is derived from an EMBL/GenBank/DDBJ whole genome shotgun (WGS) entry which is preliminary data.</text>
</comment>
<dbReference type="PANTHER" id="PTHR31297:SF34">
    <property type="entry name" value="GLUCAN 1,3-BETA-GLUCOSIDASE 2"/>
    <property type="match status" value="1"/>
</dbReference>
<dbReference type="OrthoDB" id="62120at2759"/>
<evidence type="ECO:0000256" key="1">
    <source>
        <dbReference type="ARBA" id="ARBA00022801"/>
    </source>
</evidence>
<dbReference type="PANTHER" id="PTHR31297">
    <property type="entry name" value="GLUCAN ENDO-1,6-BETA-GLUCOSIDASE B"/>
    <property type="match status" value="1"/>
</dbReference>
<dbReference type="EMBL" id="CAJNNV010000347">
    <property type="protein sequence ID" value="CAE8582304.1"/>
    <property type="molecule type" value="Genomic_DNA"/>
</dbReference>